<dbReference type="GO" id="GO:0016787">
    <property type="term" value="F:hydrolase activity"/>
    <property type="evidence" value="ECO:0007669"/>
    <property type="project" value="UniProtKB-KW"/>
</dbReference>
<feature type="chain" id="PRO_5043950335" evidence="4">
    <location>
        <begin position="36"/>
        <end position="274"/>
    </location>
</feature>
<dbReference type="AlphaFoldDB" id="A0AAU0MUK4"/>
<dbReference type="SUPFAM" id="SSF50199">
    <property type="entry name" value="Staphylococcal nuclease"/>
    <property type="match status" value="1"/>
</dbReference>
<dbReference type="RefSeq" id="WP_318952582.1">
    <property type="nucleotide sequence ID" value="NZ_CP137555.1"/>
</dbReference>
<keyword evidence="3" id="KW-0378">Hydrolase</keyword>
<dbReference type="Gene3D" id="2.40.50.90">
    <property type="match status" value="1"/>
</dbReference>
<accession>A0AAU0MUK4</accession>
<dbReference type="InterPro" id="IPR016071">
    <property type="entry name" value="Staphylococal_nuclease_OB-fold"/>
</dbReference>
<organism evidence="6 7">
    <name type="scientific">Microbulbifer pacificus</name>
    <dbReference type="NCBI Taxonomy" id="407164"/>
    <lineage>
        <taxon>Bacteria</taxon>
        <taxon>Pseudomonadati</taxon>
        <taxon>Pseudomonadota</taxon>
        <taxon>Gammaproteobacteria</taxon>
        <taxon>Cellvibrionales</taxon>
        <taxon>Microbulbiferaceae</taxon>
        <taxon>Microbulbifer</taxon>
    </lineage>
</organism>
<dbReference type="PANTHER" id="PTHR12302">
    <property type="entry name" value="EBNA2 BINDING PROTEIN P100"/>
    <property type="match status" value="1"/>
</dbReference>
<dbReference type="Pfam" id="PF00565">
    <property type="entry name" value="SNase"/>
    <property type="match status" value="1"/>
</dbReference>
<name>A0AAU0MUK4_9GAMM</name>
<evidence type="ECO:0000256" key="3">
    <source>
        <dbReference type="ARBA" id="ARBA00022801"/>
    </source>
</evidence>
<evidence type="ECO:0000313" key="6">
    <source>
        <dbReference type="EMBL" id="WOX04103.1"/>
    </source>
</evidence>
<evidence type="ECO:0000313" key="7">
    <source>
        <dbReference type="Proteomes" id="UP001302477"/>
    </source>
</evidence>
<evidence type="ECO:0000259" key="5">
    <source>
        <dbReference type="PROSITE" id="PS50830"/>
    </source>
</evidence>
<dbReference type="PANTHER" id="PTHR12302:SF3">
    <property type="entry name" value="SERINE_THREONINE-PROTEIN KINASE 31"/>
    <property type="match status" value="1"/>
</dbReference>
<protein>
    <submittedName>
        <fullName evidence="6">Thermonuclease family protein</fullName>
    </submittedName>
</protein>
<gene>
    <name evidence="6" type="ORF">R5R33_10145</name>
</gene>
<feature type="signal peptide" evidence="4">
    <location>
        <begin position="1"/>
        <end position="35"/>
    </location>
</feature>
<dbReference type="KEGG" id="mpaf:R5R33_10145"/>
<evidence type="ECO:0000256" key="1">
    <source>
        <dbReference type="ARBA" id="ARBA00022722"/>
    </source>
</evidence>
<keyword evidence="4" id="KW-0732">Signal</keyword>
<evidence type="ECO:0000256" key="2">
    <source>
        <dbReference type="ARBA" id="ARBA00022759"/>
    </source>
</evidence>
<keyword evidence="7" id="KW-1185">Reference proteome</keyword>
<keyword evidence="1" id="KW-0540">Nuclease</keyword>
<dbReference type="PROSITE" id="PS50830">
    <property type="entry name" value="TNASE_3"/>
    <property type="match status" value="1"/>
</dbReference>
<dbReference type="Proteomes" id="UP001302477">
    <property type="component" value="Chromosome"/>
</dbReference>
<dbReference type="EMBL" id="CP137555">
    <property type="protein sequence ID" value="WOX04103.1"/>
    <property type="molecule type" value="Genomic_DNA"/>
</dbReference>
<dbReference type="GO" id="GO:0004519">
    <property type="term" value="F:endonuclease activity"/>
    <property type="evidence" value="ECO:0007669"/>
    <property type="project" value="UniProtKB-KW"/>
</dbReference>
<feature type="domain" description="TNase-like" evidence="5">
    <location>
        <begin position="42"/>
        <end position="171"/>
    </location>
</feature>
<dbReference type="SMART" id="SM00318">
    <property type="entry name" value="SNc"/>
    <property type="match status" value="1"/>
</dbReference>
<evidence type="ECO:0000256" key="4">
    <source>
        <dbReference type="SAM" id="SignalP"/>
    </source>
</evidence>
<dbReference type="InterPro" id="IPR035437">
    <property type="entry name" value="SNase_OB-fold_sf"/>
</dbReference>
<reference evidence="6 7" key="1">
    <citation type="submission" date="2023-10" db="EMBL/GenBank/DDBJ databases">
        <title>Description of Microbulbifer bruguierae sp. nov., isolated from the sediments of mangrove plant Bruguiera sexangula and comparative genomic analyses of the genus Microbulbifer.</title>
        <authorList>
            <person name="Long M."/>
        </authorList>
    </citation>
    <scope>NUCLEOTIDE SEQUENCE [LARGE SCALE GENOMIC DNA]</scope>
    <source>
        <strain evidence="6 7">SPO729</strain>
    </source>
</reference>
<keyword evidence="2" id="KW-0255">Endonuclease</keyword>
<sequence length="274" mass="30643">MTRLFPVTEKAFRASLSAFFYACFLLLATLAPVHADCVLGEPDEVVALKKVVDGDTLRLKDGRRVRLIGVNAPELSHGERKAQPLAREAKEFTERFLEGGDVELVYDRGRYDNHGRVLAHVYNHRGDSLESALLAAGLAFHVAIYPNLALAECLAIREQDARTHSRGVWAPGVWPVLKAADIKPGDGGFVLLAGTVKKVERNQFVWLELDGPVAVRLRSGRDYGHPNGDNWQGRKIEVKGWLIDRGSKYSSHNKKNKRWFISSDSEFTIEISRK</sequence>
<proteinExistence type="predicted"/>